<dbReference type="InterPro" id="IPR002130">
    <property type="entry name" value="Cyclophilin-type_PPIase_dom"/>
</dbReference>
<protein>
    <recommendedName>
        <fullName evidence="3">Peptidyl-prolyl cis-trans isomerase</fullName>
        <shortName evidence="3">PPIase</shortName>
        <ecNumber evidence="3">5.2.1.8</ecNumber>
    </recommendedName>
</protein>
<evidence type="ECO:0000256" key="2">
    <source>
        <dbReference type="ARBA" id="ARBA00023235"/>
    </source>
</evidence>
<dbReference type="EC" id="5.2.1.8" evidence="3"/>
<gene>
    <name evidence="5" type="ORF">LV83_04247</name>
</gene>
<keyword evidence="1 3" id="KW-0697">Rotamase</keyword>
<dbReference type="SUPFAM" id="SSF50891">
    <property type="entry name" value="Cyclophilin-like"/>
    <property type="match status" value="1"/>
</dbReference>
<evidence type="ECO:0000259" key="4">
    <source>
        <dbReference type="PROSITE" id="PS50072"/>
    </source>
</evidence>
<proteinExistence type="inferred from homology"/>
<comment type="catalytic activity">
    <reaction evidence="3">
        <text>[protein]-peptidylproline (omega=180) = [protein]-peptidylproline (omega=0)</text>
        <dbReference type="Rhea" id="RHEA:16237"/>
        <dbReference type="Rhea" id="RHEA-COMP:10747"/>
        <dbReference type="Rhea" id="RHEA-COMP:10748"/>
        <dbReference type="ChEBI" id="CHEBI:83833"/>
        <dbReference type="ChEBI" id="CHEBI:83834"/>
        <dbReference type="EC" id="5.2.1.8"/>
    </reaction>
</comment>
<comment type="function">
    <text evidence="3">PPIases accelerate the folding of proteins. It catalyzes the cis-trans isomerization of proline imidic peptide bonds in oligopeptides.</text>
</comment>
<comment type="similarity">
    <text evidence="3">Belongs to the cyclophilin-type PPIase family.</text>
</comment>
<organism evidence="5 6">
    <name type="scientific">Algoriphagus yeomjeoni</name>
    <dbReference type="NCBI Taxonomy" id="291403"/>
    <lineage>
        <taxon>Bacteria</taxon>
        <taxon>Pseudomonadati</taxon>
        <taxon>Bacteroidota</taxon>
        <taxon>Cytophagia</taxon>
        <taxon>Cytophagales</taxon>
        <taxon>Cyclobacteriaceae</taxon>
        <taxon>Algoriphagus</taxon>
    </lineage>
</organism>
<keyword evidence="2 3" id="KW-0413">Isomerase</keyword>
<evidence type="ECO:0000313" key="6">
    <source>
        <dbReference type="Proteomes" id="UP000249610"/>
    </source>
</evidence>
<comment type="caution">
    <text evidence="5">The sequence shown here is derived from an EMBL/GenBank/DDBJ whole genome shotgun (WGS) entry which is preliminary data.</text>
</comment>
<name>A0A327NWY2_9BACT</name>
<sequence length="204" mass="22633">MNKLSGSLVIHLFLAISILLFSESKSFAQTSNENVPVGQIVTPYGEILIELDDRTPNHKESFIELANAGYWDSLTFNRVIPNFVAQGGCPDTPEGFTDPEYLLEPEFVPELKHVYGAVGAGRDDNPGKLSARCQFYIVQNPEGIPRLDGDYTIFGQVIKGMSVIEQIVRAKRDSNDEPIKSIPLKVQLIQISQSAYSELTTQEN</sequence>
<keyword evidence="6" id="KW-1185">Reference proteome</keyword>
<accession>A0A327NWY2</accession>
<dbReference type="Pfam" id="PF00160">
    <property type="entry name" value="Pro_isomerase"/>
    <property type="match status" value="1"/>
</dbReference>
<dbReference type="AlphaFoldDB" id="A0A327NWY2"/>
<dbReference type="PANTHER" id="PTHR45625">
    <property type="entry name" value="PEPTIDYL-PROLYL CIS-TRANS ISOMERASE-RELATED"/>
    <property type="match status" value="1"/>
</dbReference>
<reference evidence="5 6" key="1">
    <citation type="submission" date="2018-06" db="EMBL/GenBank/DDBJ databases">
        <title>Genomic Encyclopedia of Archaeal and Bacterial Type Strains, Phase II (KMG-II): from individual species to whole genera.</title>
        <authorList>
            <person name="Goeker M."/>
        </authorList>
    </citation>
    <scope>NUCLEOTIDE SEQUENCE [LARGE SCALE GENOMIC DNA]</scope>
    <source>
        <strain evidence="5 6">DSM 23446</strain>
    </source>
</reference>
<dbReference type="PANTHER" id="PTHR45625:SF4">
    <property type="entry name" value="PEPTIDYLPROLYL ISOMERASE DOMAIN AND WD REPEAT-CONTAINING PROTEIN 1"/>
    <property type="match status" value="1"/>
</dbReference>
<evidence type="ECO:0000313" key="5">
    <source>
        <dbReference type="EMBL" id="RAI83667.1"/>
    </source>
</evidence>
<dbReference type="InterPro" id="IPR029000">
    <property type="entry name" value="Cyclophilin-like_dom_sf"/>
</dbReference>
<dbReference type="Gene3D" id="2.40.100.10">
    <property type="entry name" value="Cyclophilin-like"/>
    <property type="match status" value="1"/>
</dbReference>
<dbReference type="EMBL" id="QLLK01000023">
    <property type="protein sequence ID" value="RAI83667.1"/>
    <property type="molecule type" value="Genomic_DNA"/>
</dbReference>
<dbReference type="GO" id="GO:0003755">
    <property type="term" value="F:peptidyl-prolyl cis-trans isomerase activity"/>
    <property type="evidence" value="ECO:0007669"/>
    <property type="project" value="UniProtKB-UniRule"/>
</dbReference>
<dbReference type="RefSeq" id="WP_111613546.1">
    <property type="nucleotide sequence ID" value="NZ_QLLK01000023.1"/>
</dbReference>
<dbReference type="Proteomes" id="UP000249610">
    <property type="component" value="Unassembled WGS sequence"/>
</dbReference>
<dbReference type="InterPro" id="IPR044666">
    <property type="entry name" value="Cyclophilin_A-like"/>
</dbReference>
<evidence type="ECO:0000256" key="1">
    <source>
        <dbReference type="ARBA" id="ARBA00023110"/>
    </source>
</evidence>
<dbReference type="OrthoDB" id="9807797at2"/>
<dbReference type="PRINTS" id="PR00153">
    <property type="entry name" value="CSAPPISMRASE"/>
</dbReference>
<feature type="domain" description="PPIase cyclophilin-type" evidence="4">
    <location>
        <begin position="42"/>
        <end position="184"/>
    </location>
</feature>
<evidence type="ECO:0000256" key="3">
    <source>
        <dbReference type="RuleBase" id="RU363019"/>
    </source>
</evidence>
<dbReference type="PROSITE" id="PS50072">
    <property type="entry name" value="CSA_PPIASE_2"/>
    <property type="match status" value="1"/>
</dbReference>